<evidence type="ECO:0000313" key="1">
    <source>
        <dbReference type="EMBL" id="RMI43980.1"/>
    </source>
</evidence>
<dbReference type="AlphaFoldDB" id="A0A3M2M4L6"/>
<accession>A0A3M2M4L6</accession>
<dbReference type="Proteomes" id="UP000282674">
    <property type="component" value="Unassembled WGS sequence"/>
</dbReference>
<evidence type="ECO:0000313" key="2">
    <source>
        <dbReference type="Proteomes" id="UP000282674"/>
    </source>
</evidence>
<reference evidence="1 2" key="1">
    <citation type="submission" date="2018-10" db="EMBL/GenBank/DDBJ databases">
        <title>Isolation from soil.</title>
        <authorList>
            <person name="Hu J."/>
        </authorList>
    </citation>
    <scope>NUCLEOTIDE SEQUENCE [LARGE SCALE GENOMIC DNA]</scope>
    <source>
        <strain evidence="1 2">NEAU-Ht49</strain>
    </source>
</reference>
<dbReference type="EMBL" id="RFFG01000022">
    <property type="protein sequence ID" value="RMI43980.1"/>
    <property type="molecule type" value="Genomic_DNA"/>
</dbReference>
<organism evidence="1 2">
    <name type="scientific">Actinomadura harenae</name>
    <dbReference type="NCBI Taxonomy" id="2483351"/>
    <lineage>
        <taxon>Bacteria</taxon>
        <taxon>Bacillati</taxon>
        <taxon>Actinomycetota</taxon>
        <taxon>Actinomycetes</taxon>
        <taxon>Streptosporangiales</taxon>
        <taxon>Thermomonosporaceae</taxon>
        <taxon>Actinomadura</taxon>
    </lineage>
</organism>
<sequence>MMDPSDRLEKWQLVFAIVVAKMPYGLRARVPSGEIGVVDRVLIHDLPLREAEWPSVGAEILVVCGGYTSGGQLRLSARESDIDIAGAKLKKAQAEHD</sequence>
<keyword evidence="2" id="KW-1185">Reference proteome</keyword>
<gene>
    <name evidence="1" type="ORF">EBO15_14910</name>
</gene>
<proteinExistence type="predicted"/>
<protein>
    <submittedName>
        <fullName evidence="1">Uncharacterized protein</fullName>
    </submittedName>
</protein>
<comment type="caution">
    <text evidence="1">The sequence shown here is derived from an EMBL/GenBank/DDBJ whole genome shotgun (WGS) entry which is preliminary data.</text>
</comment>
<name>A0A3M2M4L6_9ACTN</name>